<feature type="domain" description="BRCT" evidence="16">
    <location>
        <begin position="994"/>
        <end position="1085"/>
    </location>
</feature>
<evidence type="ECO:0000256" key="3">
    <source>
        <dbReference type="ARBA" id="ARBA00004300"/>
    </source>
</evidence>
<dbReference type="GO" id="GO:0006270">
    <property type="term" value="P:DNA replication initiation"/>
    <property type="evidence" value="ECO:0007669"/>
    <property type="project" value="TreeGrafter"/>
</dbReference>
<evidence type="ECO:0000256" key="15">
    <source>
        <dbReference type="SAM" id="MobiDB-lite"/>
    </source>
</evidence>
<keyword evidence="6" id="KW-0963">Cytoplasm</keyword>
<keyword evidence="7" id="KW-0597">Phosphoprotein</keyword>
<keyword evidence="10" id="KW-0238">DNA-binding</keyword>
<evidence type="ECO:0000256" key="10">
    <source>
        <dbReference type="ARBA" id="ARBA00023125"/>
    </source>
</evidence>
<evidence type="ECO:0000256" key="2">
    <source>
        <dbReference type="ARBA" id="ARBA00004286"/>
    </source>
</evidence>
<keyword evidence="18" id="KW-1185">Reference proteome</keyword>
<dbReference type="FunFam" id="3.40.50.10190:FF:000018">
    <property type="entry name" value="DNA topoisomerase 2-binding protein 1"/>
    <property type="match status" value="1"/>
</dbReference>
<dbReference type="EMBL" id="BMAV01017623">
    <property type="protein sequence ID" value="GFY69454.1"/>
    <property type="molecule type" value="Genomic_DNA"/>
</dbReference>
<dbReference type="CDD" id="cd18434">
    <property type="entry name" value="BRCT_TopBP1_rpt5"/>
    <property type="match status" value="1"/>
</dbReference>
<dbReference type="Pfam" id="PF21298">
    <property type="entry name" value="TopBP1_BRCT0"/>
    <property type="match status" value="1"/>
</dbReference>
<proteinExistence type="inferred from homology"/>
<protein>
    <submittedName>
        <fullName evidence="17">DNA topoisomerase 2-binding protein 1-A</fullName>
    </submittedName>
</protein>
<dbReference type="GO" id="GO:0005813">
    <property type="term" value="C:centrosome"/>
    <property type="evidence" value="ECO:0007669"/>
    <property type="project" value="UniProtKB-SubCell"/>
</dbReference>
<dbReference type="InterPro" id="IPR049542">
    <property type="entry name" value="TopBP1-like_BRCT0"/>
</dbReference>
<comment type="caution">
    <text evidence="17">The sequence shown here is derived from an EMBL/GenBank/DDBJ whole genome shotgun (WGS) entry which is preliminary data.</text>
</comment>
<dbReference type="Pfam" id="PF12738">
    <property type="entry name" value="PTCB-BRCT"/>
    <property type="match status" value="3"/>
</dbReference>
<keyword evidence="8" id="KW-0677">Repeat</keyword>
<feature type="region of interest" description="Disordered" evidence="15">
    <location>
        <begin position="1188"/>
        <end position="1211"/>
    </location>
</feature>
<dbReference type="SUPFAM" id="SSF52113">
    <property type="entry name" value="BRCT domain"/>
    <property type="match status" value="6"/>
</dbReference>
<evidence type="ECO:0000313" key="18">
    <source>
        <dbReference type="Proteomes" id="UP000886998"/>
    </source>
</evidence>
<dbReference type="CDD" id="cd17718">
    <property type="entry name" value="BRCT_TopBP1_rpt3"/>
    <property type="match status" value="1"/>
</dbReference>
<evidence type="ECO:0000259" key="16">
    <source>
        <dbReference type="PROSITE" id="PS50172"/>
    </source>
</evidence>
<dbReference type="GO" id="GO:0000922">
    <property type="term" value="C:spindle pole"/>
    <property type="evidence" value="ECO:0007669"/>
    <property type="project" value="UniProtKB-SubCell"/>
</dbReference>
<dbReference type="GO" id="GO:0033314">
    <property type="term" value="P:mitotic DNA replication checkpoint signaling"/>
    <property type="evidence" value="ECO:0007669"/>
    <property type="project" value="TreeGrafter"/>
</dbReference>
<keyword evidence="13" id="KW-0539">Nucleus</keyword>
<dbReference type="CDD" id="cd17728">
    <property type="entry name" value="BRCT_TopBP1_rpt8"/>
    <property type="match status" value="1"/>
</dbReference>
<evidence type="ECO:0000313" key="17">
    <source>
        <dbReference type="EMBL" id="GFY69454.1"/>
    </source>
</evidence>
<evidence type="ECO:0000256" key="9">
    <source>
        <dbReference type="ARBA" id="ARBA00022763"/>
    </source>
</evidence>
<sequence length="1534" mass="172507">MSKIYYRTAAYKFEKKWIPINNLLKKGSNFGCKMSESKEATKYEVCFVQTNDDSNDPSENMKLAYEAMDSSQLEPTWVTPSECLKVLKKEPKLYVIDPFEGEIFQHLKSKNCRIVGPLCILYCLRNGDILPKRPHPVFSVSMRKITVSCSNIDHATRESIKESVEQMGGFFSKDLTKSVTHLIIGEVGSKKYRVAANFGLSIMMPSWVEEVWKNGQYQQLHATDSSFNKYKCPVFKGLVITVSQMSVDERSAIQTIIEENGGTYLAPLKASKTTHLVLCEPSGDKYKYAKMWKIYCINVNWIYESVKSGYCKDETLYKIDDSSKNTQPKRSTPNRDLTSCDLPLVDCSAITNVSMVTQLDETMKSEMSIVTRKNSWVPVLESFDLSSLPKYGQFLDGCKIFLTGFSSTHLDKLRKIVNAGGGMRFNKYSESISHVVCGDLTEDILQSLKSSSVKPYVVNLNWLLECCKNEKLVDEKPYLCMDSTMLSPEKEAPVSMSQNLKPVSLSQKPISLSQSSKSQSKKDPPSPCENLTDIFKQYVCENNDNKDLNKSDQNRKSLKESNKEFTTDSKSRSGETNSSIKQEIDVIDLVDDEPTSSSVQLYAGLKFSIVGFGEKDSELFAKMIEFHSGSVYNNDPAFNVDIAVVPLIWNDYVIHAANIITNCWLQKCIEDSRIYEFDENELFKPIHIPSGRKPFESFVISVSQYSGTERDCLMYLSENLGATVQEYFVRKANRARGILSNTHLIAATPEGSKYEAAKKWKIPAVTRQWVLDAAKSGVAPSVDKYLVDVCAASEVNNDIVYNPIILEKAIEVENIKPDEIQEICIDPPNIAQTRKSLAKSRQENERKVVDISNSGANEINLIKLDSGVDSEFAKPLNAVCTSTPQRSVKELHDKKELSPMVSRTESTFNESLNLDRSYKYKFQVSGLLKDLDASATQEHSITASAKRKSLPVEELFGRNLASAIRGVNNKVLFPNGGKLDFDSNSFTENPSTSATNTVMKGVTLCVAKKLANIQNELNEIVASMGGDYQWTYDGSCTHFVFTGKANDLSKEFREARAQGKKIVCPEWVYACKENNVVVDEELYPHTLKMNMSLAGDIAIVKHATANDNVKTENEKPQDKDIVFIGEDVVDFNQQLNDLLVAAKSAKKRQSKRLLNSISNSPVNEANPIHKLQRKHLSDSCIKSDHVEENGTCEEQDTGSQSQTYPVVWDDPTGRQEREKIAALTAACEAEKNKQKERPSTDLNDMVGIKSDFSNAQLDTLGDDNPLSEIFLGPKKRSLNPQDQIKMKKFMFTNIPEPKKMKFVEIIKKLGGEVSDEKAFDISSTHLILEKPIKNEKLLSSIASGKWVLHPQYFIACEEQMKFVPEEDFEWGGPFTEEFLQNLPNSCKKMAYCPFRWRVKLNIQTSLKGAFNDWVVLVIADDKAKQLTYTKILEAGGAEVLSSEMSNHNLERLSYVIVDMKKRSLSQIDLSPYISNKIKCVKPEYLAFFLIEDPAPDVENFIIPEAQDLSGTDQSSKRHTLGIVTRGSKRTKLTL</sequence>
<feature type="domain" description="BRCT" evidence="16">
    <location>
        <begin position="230"/>
        <end position="319"/>
    </location>
</feature>
<evidence type="ECO:0000256" key="1">
    <source>
        <dbReference type="ARBA" id="ARBA00004123"/>
    </source>
</evidence>
<evidence type="ECO:0000256" key="13">
    <source>
        <dbReference type="ARBA" id="ARBA00023242"/>
    </source>
</evidence>
<dbReference type="Pfam" id="PF00533">
    <property type="entry name" value="BRCT"/>
    <property type="match status" value="3"/>
</dbReference>
<reference evidence="17" key="1">
    <citation type="submission" date="2020-08" db="EMBL/GenBank/DDBJ databases">
        <title>Multicomponent nature underlies the extraordinary mechanical properties of spider dragline silk.</title>
        <authorList>
            <person name="Kono N."/>
            <person name="Nakamura H."/>
            <person name="Mori M."/>
            <person name="Yoshida Y."/>
            <person name="Ohtoshi R."/>
            <person name="Malay A.D."/>
            <person name="Moran D.A.P."/>
            <person name="Tomita M."/>
            <person name="Numata K."/>
            <person name="Arakawa K."/>
        </authorList>
    </citation>
    <scope>NUCLEOTIDE SEQUENCE</scope>
</reference>
<accession>A0A8X7CER9</accession>
<dbReference type="OrthoDB" id="251770at2759"/>
<feature type="domain" description="BRCT" evidence="16">
    <location>
        <begin position="390"/>
        <end position="480"/>
    </location>
</feature>
<evidence type="ECO:0000256" key="7">
    <source>
        <dbReference type="ARBA" id="ARBA00022553"/>
    </source>
</evidence>
<evidence type="ECO:0000256" key="4">
    <source>
        <dbReference type="ARBA" id="ARBA00004647"/>
    </source>
</evidence>
<gene>
    <name evidence="17" type="primary">topbp1-A</name>
    <name evidence="17" type="ORF">TNIN_195951</name>
</gene>
<dbReference type="GO" id="GO:0005694">
    <property type="term" value="C:chromosome"/>
    <property type="evidence" value="ECO:0007669"/>
    <property type="project" value="UniProtKB-SubCell"/>
</dbReference>
<comment type="subcellular location">
    <subcellularLocation>
        <location evidence="2">Chromosome</location>
    </subcellularLocation>
    <subcellularLocation>
        <location evidence="3">Cytoplasm</location>
        <location evidence="3">Cytoskeleton</location>
        <location evidence="3">Microtubule organizing center</location>
        <location evidence="3">Centrosome</location>
    </subcellularLocation>
    <subcellularLocation>
        <location evidence="4">Cytoplasm</location>
        <location evidence="4">Cytoskeleton</location>
        <location evidence="4">Spindle pole</location>
    </subcellularLocation>
    <subcellularLocation>
        <location evidence="1">Nucleus</location>
    </subcellularLocation>
</comment>
<evidence type="ECO:0000256" key="8">
    <source>
        <dbReference type="ARBA" id="ARBA00022737"/>
    </source>
</evidence>
<feature type="region of interest" description="Disordered" evidence="15">
    <location>
        <begin position="505"/>
        <end position="528"/>
    </location>
</feature>
<keyword evidence="11" id="KW-0234">DNA repair</keyword>
<dbReference type="PANTHER" id="PTHR13561:SF20">
    <property type="entry name" value="DNA TOPOISOMERASE 2-BINDING PROTEIN 1"/>
    <property type="match status" value="1"/>
</dbReference>
<feature type="domain" description="BRCT" evidence="16">
    <location>
        <begin position="690"/>
        <end position="787"/>
    </location>
</feature>
<dbReference type="SMART" id="SM00292">
    <property type="entry name" value="BRCT"/>
    <property type="match status" value="7"/>
</dbReference>
<dbReference type="FunFam" id="3.40.50.10190:FF:000021">
    <property type="entry name" value="DNA topoisomerase II binding protein 1"/>
    <property type="match status" value="1"/>
</dbReference>
<keyword evidence="9" id="KW-0227">DNA damage</keyword>
<dbReference type="InterPro" id="IPR049936">
    <property type="entry name" value="TopBP1_BRCT_8"/>
</dbReference>
<feature type="domain" description="BRCT" evidence="16">
    <location>
        <begin position="1286"/>
        <end position="1370"/>
    </location>
</feature>
<dbReference type="Proteomes" id="UP000886998">
    <property type="component" value="Unassembled WGS sequence"/>
</dbReference>
<keyword evidence="5" id="KW-0158">Chromosome</keyword>
<dbReference type="CDD" id="cd17738">
    <property type="entry name" value="BRCT_TopBP1_rpt7"/>
    <property type="match status" value="1"/>
</dbReference>
<comment type="similarity">
    <text evidence="14">Belongs to the TOPBP1 family.</text>
</comment>
<evidence type="ECO:0000256" key="11">
    <source>
        <dbReference type="ARBA" id="ARBA00023204"/>
    </source>
</evidence>
<dbReference type="InterPro" id="IPR001357">
    <property type="entry name" value="BRCT_dom"/>
</dbReference>
<dbReference type="InterPro" id="IPR059215">
    <property type="entry name" value="BRCT2_TopBP1-like"/>
</dbReference>
<keyword evidence="12" id="KW-0206">Cytoskeleton</keyword>
<evidence type="ECO:0000256" key="5">
    <source>
        <dbReference type="ARBA" id="ARBA00022454"/>
    </source>
</evidence>
<dbReference type="Gene3D" id="3.40.50.10190">
    <property type="entry name" value="BRCT domain"/>
    <property type="match status" value="9"/>
</dbReference>
<dbReference type="FunFam" id="3.40.50.10190:FF:000020">
    <property type="entry name" value="DNA topoisomerase II binding protein 1"/>
    <property type="match status" value="1"/>
</dbReference>
<dbReference type="CDD" id="cd17731">
    <property type="entry name" value="BRCT_TopBP1_rpt2_like"/>
    <property type="match status" value="1"/>
</dbReference>
<feature type="region of interest" description="Disordered" evidence="15">
    <location>
        <begin position="545"/>
        <end position="577"/>
    </location>
</feature>
<dbReference type="GO" id="GO:0006281">
    <property type="term" value="P:DNA repair"/>
    <property type="evidence" value="ECO:0007669"/>
    <property type="project" value="UniProtKB-KW"/>
</dbReference>
<evidence type="ECO:0000256" key="12">
    <source>
        <dbReference type="ARBA" id="ARBA00023212"/>
    </source>
</evidence>
<dbReference type="GO" id="GO:0005634">
    <property type="term" value="C:nucleus"/>
    <property type="evidence" value="ECO:0007669"/>
    <property type="project" value="UniProtKB-SubCell"/>
</dbReference>
<dbReference type="CDD" id="cd17727">
    <property type="entry name" value="BRCT_TopBP1_rpt6"/>
    <property type="match status" value="1"/>
</dbReference>
<dbReference type="FunFam" id="3.40.50.10190:FF:000010">
    <property type="entry name" value="DNA topoisomerase II binding protein 1"/>
    <property type="match status" value="1"/>
</dbReference>
<dbReference type="GO" id="GO:0007095">
    <property type="term" value="P:mitotic G2 DNA damage checkpoint signaling"/>
    <property type="evidence" value="ECO:0007669"/>
    <property type="project" value="TreeGrafter"/>
</dbReference>
<dbReference type="PANTHER" id="PTHR13561">
    <property type="entry name" value="DNA REPLICATION REGULATOR DPB11-RELATED"/>
    <property type="match status" value="1"/>
</dbReference>
<feature type="compositionally biased region" description="Low complexity" evidence="15">
    <location>
        <begin position="505"/>
        <end position="518"/>
    </location>
</feature>
<feature type="compositionally biased region" description="Basic and acidic residues" evidence="15">
    <location>
        <begin position="545"/>
        <end position="573"/>
    </location>
</feature>
<feature type="domain" description="BRCT" evidence="16">
    <location>
        <begin position="157"/>
        <end position="210"/>
    </location>
</feature>
<dbReference type="GO" id="GO:0003677">
    <property type="term" value="F:DNA binding"/>
    <property type="evidence" value="ECO:0007669"/>
    <property type="project" value="UniProtKB-KW"/>
</dbReference>
<evidence type="ECO:0000256" key="6">
    <source>
        <dbReference type="ARBA" id="ARBA00022490"/>
    </source>
</evidence>
<name>A0A8X7CER9_9ARAC</name>
<dbReference type="PROSITE" id="PS50172">
    <property type="entry name" value="BRCT"/>
    <property type="match status" value="6"/>
</dbReference>
<dbReference type="InterPro" id="IPR036420">
    <property type="entry name" value="BRCT_dom_sf"/>
</dbReference>
<evidence type="ECO:0000256" key="14">
    <source>
        <dbReference type="ARBA" id="ARBA00061360"/>
    </source>
</evidence>
<organism evidence="17 18">
    <name type="scientific">Trichonephila inaurata madagascariensis</name>
    <dbReference type="NCBI Taxonomy" id="2747483"/>
    <lineage>
        <taxon>Eukaryota</taxon>
        <taxon>Metazoa</taxon>
        <taxon>Ecdysozoa</taxon>
        <taxon>Arthropoda</taxon>
        <taxon>Chelicerata</taxon>
        <taxon>Arachnida</taxon>
        <taxon>Araneae</taxon>
        <taxon>Araneomorphae</taxon>
        <taxon>Entelegynae</taxon>
        <taxon>Araneoidea</taxon>
        <taxon>Nephilidae</taxon>
        <taxon>Trichonephila</taxon>
        <taxon>Trichonephila inaurata</taxon>
    </lineage>
</organism>